<evidence type="ECO:0000259" key="4">
    <source>
        <dbReference type="Pfam" id="PF01321"/>
    </source>
</evidence>
<proteinExistence type="predicted"/>
<dbReference type="PANTHER" id="PTHR46112:SF9">
    <property type="entry name" value="XAA-PRO AMINOPEPTIDASE"/>
    <property type="match status" value="1"/>
</dbReference>
<keyword evidence="1" id="KW-0479">Metal-binding</keyword>
<evidence type="ECO:0000256" key="2">
    <source>
        <dbReference type="ARBA" id="ARBA00022801"/>
    </source>
</evidence>
<keyword evidence="5" id="KW-0645">Protease</keyword>
<dbReference type="InterPro" id="IPR029149">
    <property type="entry name" value="Creatin/AminoP/Spt16_N"/>
</dbReference>
<dbReference type="Pfam" id="PF01321">
    <property type="entry name" value="Creatinase_N"/>
    <property type="match status" value="1"/>
</dbReference>
<dbReference type="InterPro" id="IPR000994">
    <property type="entry name" value="Pept_M24"/>
</dbReference>
<evidence type="ECO:0000313" key="6">
    <source>
        <dbReference type="Proteomes" id="UP000278149"/>
    </source>
</evidence>
<feature type="domain" description="Peptidase M24" evidence="3">
    <location>
        <begin position="149"/>
        <end position="349"/>
    </location>
</feature>
<dbReference type="Gene3D" id="3.40.350.10">
    <property type="entry name" value="Creatinase/prolidase N-terminal domain"/>
    <property type="match status" value="1"/>
</dbReference>
<dbReference type="PANTHER" id="PTHR46112">
    <property type="entry name" value="AMINOPEPTIDASE"/>
    <property type="match status" value="1"/>
</dbReference>
<dbReference type="RefSeq" id="WP_125741445.1">
    <property type="nucleotide sequence ID" value="NZ_RCOR01000020.1"/>
</dbReference>
<keyword evidence="5" id="KW-0031">Aminopeptidase</keyword>
<dbReference type="Proteomes" id="UP000278149">
    <property type="component" value="Unassembled WGS sequence"/>
</dbReference>
<dbReference type="Pfam" id="PF00557">
    <property type="entry name" value="Peptidase_M24"/>
    <property type="match status" value="1"/>
</dbReference>
<evidence type="ECO:0000259" key="3">
    <source>
        <dbReference type="Pfam" id="PF00557"/>
    </source>
</evidence>
<dbReference type="SUPFAM" id="SSF55920">
    <property type="entry name" value="Creatinase/aminopeptidase"/>
    <property type="match status" value="1"/>
</dbReference>
<dbReference type="AlphaFoldDB" id="A0A429G601"/>
<reference evidence="5 6" key="1">
    <citation type="submission" date="2018-10" db="EMBL/GenBank/DDBJ databases">
        <title>Co-occurring genomic capacity for anaerobic methane metabolism and dissimilatory sulfite reduction discovered in the Korarchaeota.</title>
        <authorList>
            <person name="Mckay L.J."/>
            <person name="Dlakic M."/>
            <person name="Fields M.W."/>
            <person name="Delmont T.O."/>
            <person name="Eren A.M."/>
            <person name="Jay Z.J."/>
            <person name="Klingelsmith K.B."/>
            <person name="Rusch D.B."/>
            <person name="Inskeep W.P."/>
        </authorList>
    </citation>
    <scope>NUCLEOTIDE SEQUENCE [LARGE SCALE GENOMIC DNA]</scope>
    <source>
        <strain evidence="5 6">WS</strain>
    </source>
</reference>
<dbReference type="PROSITE" id="PS00491">
    <property type="entry name" value="PROLINE_PEPTIDASE"/>
    <property type="match status" value="1"/>
</dbReference>
<gene>
    <name evidence="5" type="ORF">D9Q81_03965</name>
</gene>
<dbReference type="CDD" id="cd01092">
    <property type="entry name" value="APP-like"/>
    <property type="match status" value="1"/>
</dbReference>
<dbReference type="PRINTS" id="PR00599">
    <property type="entry name" value="MAPEPTIDASE"/>
</dbReference>
<dbReference type="Gene3D" id="3.90.230.10">
    <property type="entry name" value="Creatinase/methionine aminopeptidase superfamily"/>
    <property type="match status" value="1"/>
</dbReference>
<dbReference type="InterPro" id="IPR036005">
    <property type="entry name" value="Creatinase/aminopeptidase-like"/>
</dbReference>
<dbReference type="InterPro" id="IPR050659">
    <property type="entry name" value="Peptidase_M24B"/>
</dbReference>
<dbReference type="GO" id="GO:0046872">
    <property type="term" value="F:metal ion binding"/>
    <property type="evidence" value="ECO:0007669"/>
    <property type="project" value="UniProtKB-KW"/>
</dbReference>
<feature type="domain" description="Creatinase N-terminal" evidence="4">
    <location>
        <begin position="8"/>
        <end position="141"/>
    </location>
</feature>
<accession>A0A429G601</accession>
<keyword evidence="2" id="KW-0378">Hydrolase</keyword>
<sequence length="367" mass="40665">MAAHFNRRIEKLTSLMVDSGISGAIISPGTNLFYLTGLSPSATLERLFALLISPDGGVTLIAPKLYENELRGCWIENIVIWSDSENPYAILSDLIRKSFGRSGKIAIDDNMQAAHILRAYESLRAYDLTPLGPLISKLRIVKDEEEIKLMREAAKIADKVIESVISEKLVGRKEKEIARFIENEIVDLGADKFSFDAIVASGPNGANPHHTPTERKISEGDLLILDFGAKYKGYCSDITRTFSIGKPSERGLEVYNIVKEAQEEAFQAVREGVIAKEIDAVARKIIASKGYGERFTHRTGHGLGLDIHEEPYIAQNSDVELRNGMTFTIEPGIYLEGEFGIRIEDDVAVINGRGERLTKTSRELIVL</sequence>
<protein>
    <submittedName>
        <fullName evidence="5">Aminopeptidase P family protein</fullName>
    </submittedName>
</protein>
<dbReference type="EMBL" id="RCOR01000020">
    <property type="protein sequence ID" value="RSN69211.1"/>
    <property type="molecule type" value="Genomic_DNA"/>
</dbReference>
<evidence type="ECO:0000256" key="1">
    <source>
        <dbReference type="ARBA" id="ARBA00022723"/>
    </source>
</evidence>
<dbReference type="GO" id="GO:0004177">
    <property type="term" value="F:aminopeptidase activity"/>
    <property type="evidence" value="ECO:0007669"/>
    <property type="project" value="UniProtKB-KW"/>
</dbReference>
<comment type="caution">
    <text evidence="5">The sequence shown here is derived from an EMBL/GenBank/DDBJ whole genome shotgun (WGS) entry which is preliminary data.</text>
</comment>
<name>A0A429G601_9CREN</name>
<evidence type="ECO:0000313" key="5">
    <source>
        <dbReference type="EMBL" id="RSN69211.1"/>
    </source>
</evidence>
<organism evidence="5 6">
    <name type="scientific">Candidatus Korarchaeum cryptofilum</name>
    <dbReference type="NCBI Taxonomy" id="498846"/>
    <lineage>
        <taxon>Archaea</taxon>
        <taxon>Thermoproteota</taxon>
        <taxon>Candidatus Korarchaeia</taxon>
        <taxon>Candidatus Korarchaeales</taxon>
        <taxon>Candidatus Korarchaeaceae</taxon>
        <taxon>Candidatus Korarchaeum</taxon>
    </lineage>
</organism>
<dbReference type="InterPro" id="IPR001131">
    <property type="entry name" value="Peptidase_M24B_aminopep-P_CS"/>
</dbReference>
<dbReference type="InterPro" id="IPR000587">
    <property type="entry name" value="Creatinase_N"/>
</dbReference>
<dbReference type="InterPro" id="IPR001714">
    <property type="entry name" value="Pept_M24_MAP"/>
</dbReference>
<dbReference type="SUPFAM" id="SSF53092">
    <property type="entry name" value="Creatinase/prolidase N-terminal domain"/>
    <property type="match status" value="1"/>
</dbReference>